<accession>A0ABQ7UE74</accession>
<keyword evidence="2" id="KW-1185">Reference proteome</keyword>
<dbReference type="EMBL" id="JAIVGD010000019">
    <property type="protein sequence ID" value="KAH0747888.1"/>
    <property type="molecule type" value="Genomic_DNA"/>
</dbReference>
<dbReference type="Proteomes" id="UP000826656">
    <property type="component" value="Unassembled WGS sequence"/>
</dbReference>
<gene>
    <name evidence="1" type="ORF">KY290_027120</name>
</gene>
<reference evidence="1 2" key="1">
    <citation type="journal article" date="2021" name="bioRxiv">
        <title>Chromosome-scale and haplotype-resolved genome assembly of a tetraploid potato cultivar.</title>
        <authorList>
            <person name="Sun H."/>
            <person name="Jiao W.-B."/>
            <person name="Krause K."/>
            <person name="Campoy J.A."/>
            <person name="Goel M."/>
            <person name="Folz-Donahue K."/>
            <person name="Kukat C."/>
            <person name="Huettel B."/>
            <person name="Schneeberger K."/>
        </authorList>
    </citation>
    <scope>NUCLEOTIDE SEQUENCE [LARGE SCALE GENOMIC DNA]</scope>
    <source>
        <strain evidence="1">SolTubOtavaFocal</strain>
        <tissue evidence="1">Leaves</tissue>
    </source>
</reference>
<evidence type="ECO:0000313" key="2">
    <source>
        <dbReference type="Proteomes" id="UP000826656"/>
    </source>
</evidence>
<organism evidence="1 2">
    <name type="scientific">Solanum tuberosum</name>
    <name type="common">Potato</name>
    <dbReference type="NCBI Taxonomy" id="4113"/>
    <lineage>
        <taxon>Eukaryota</taxon>
        <taxon>Viridiplantae</taxon>
        <taxon>Streptophyta</taxon>
        <taxon>Embryophyta</taxon>
        <taxon>Tracheophyta</taxon>
        <taxon>Spermatophyta</taxon>
        <taxon>Magnoliopsida</taxon>
        <taxon>eudicotyledons</taxon>
        <taxon>Gunneridae</taxon>
        <taxon>Pentapetalae</taxon>
        <taxon>asterids</taxon>
        <taxon>lamiids</taxon>
        <taxon>Solanales</taxon>
        <taxon>Solanaceae</taxon>
        <taxon>Solanoideae</taxon>
        <taxon>Solaneae</taxon>
        <taxon>Solanum</taxon>
    </lineage>
</organism>
<comment type="caution">
    <text evidence="1">The sequence shown here is derived from an EMBL/GenBank/DDBJ whole genome shotgun (WGS) entry which is preliminary data.</text>
</comment>
<evidence type="ECO:0000313" key="1">
    <source>
        <dbReference type="EMBL" id="KAH0747888.1"/>
    </source>
</evidence>
<proteinExistence type="predicted"/>
<protein>
    <submittedName>
        <fullName evidence="1">Uncharacterized protein</fullName>
    </submittedName>
</protein>
<dbReference type="InterPro" id="IPR046342">
    <property type="entry name" value="CBS_dom_sf"/>
</dbReference>
<sequence>MIVHARKISFNLSNRTCYLPGNHILVVDQTGMIQMVSTGDVVRAVASERRDKLNRFNAYIQGGY</sequence>
<name>A0ABQ7UE74_SOLTU</name>
<dbReference type="Gene3D" id="3.10.580.10">
    <property type="entry name" value="CBS-domain"/>
    <property type="match status" value="1"/>
</dbReference>